<dbReference type="InterPro" id="IPR016166">
    <property type="entry name" value="FAD-bd_PCMH"/>
</dbReference>
<dbReference type="GO" id="GO:0071949">
    <property type="term" value="F:FAD binding"/>
    <property type="evidence" value="ECO:0007669"/>
    <property type="project" value="InterPro"/>
</dbReference>
<organism evidence="21 22">
    <name type="scientific">Segatella buccae</name>
    <dbReference type="NCBI Taxonomy" id="28126"/>
    <lineage>
        <taxon>Bacteria</taxon>
        <taxon>Pseudomonadati</taxon>
        <taxon>Bacteroidota</taxon>
        <taxon>Bacteroidia</taxon>
        <taxon>Bacteroidales</taxon>
        <taxon>Prevotellaceae</taxon>
        <taxon>Segatella</taxon>
    </lineage>
</organism>
<dbReference type="NCBIfam" id="TIGR00179">
    <property type="entry name" value="murB"/>
    <property type="match status" value="1"/>
</dbReference>
<dbReference type="InterPro" id="IPR006094">
    <property type="entry name" value="Oxid_FAD_bind_N"/>
</dbReference>
<dbReference type="Pfam" id="PF02873">
    <property type="entry name" value="MurB_C"/>
    <property type="match status" value="1"/>
</dbReference>
<evidence type="ECO:0000259" key="20">
    <source>
        <dbReference type="PROSITE" id="PS51387"/>
    </source>
</evidence>
<accession>A0AAQ1UK21</accession>
<dbReference type="EMBL" id="UGTJ01000001">
    <property type="protein sequence ID" value="SUB79181.1"/>
    <property type="molecule type" value="Genomic_DNA"/>
</dbReference>
<proteinExistence type="inferred from homology"/>
<protein>
    <recommendedName>
        <fullName evidence="6 19">UDP-N-acetylenolpyruvoylglucosamine reductase</fullName>
        <ecNumber evidence="5 19">1.3.1.98</ecNumber>
    </recommendedName>
    <alternativeName>
        <fullName evidence="17 19">UDP-N-acetylmuramate dehydrogenase</fullName>
    </alternativeName>
</protein>
<dbReference type="InterPro" id="IPR036318">
    <property type="entry name" value="FAD-bd_PCMH-like_sf"/>
</dbReference>
<dbReference type="Gene3D" id="3.30.465.10">
    <property type="match status" value="1"/>
</dbReference>
<evidence type="ECO:0000256" key="13">
    <source>
        <dbReference type="ARBA" id="ARBA00022984"/>
    </source>
</evidence>
<dbReference type="GO" id="GO:0051301">
    <property type="term" value="P:cell division"/>
    <property type="evidence" value="ECO:0007669"/>
    <property type="project" value="UniProtKB-KW"/>
</dbReference>
<keyword evidence="14 19" id="KW-0560">Oxidoreductase</keyword>
<dbReference type="InterPro" id="IPR016169">
    <property type="entry name" value="FAD-bd_PCMH_sub2"/>
</dbReference>
<evidence type="ECO:0000256" key="1">
    <source>
        <dbReference type="ARBA" id="ARBA00001974"/>
    </source>
</evidence>
<dbReference type="PROSITE" id="PS51387">
    <property type="entry name" value="FAD_PCMH"/>
    <property type="match status" value="1"/>
</dbReference>
<evidence type="ECO:0000256" key="11">
    <source>
        <dbReference type="ARBA" id="ARBA00022857"/>
    </source>
</evidence>
<evidence type="ECO:0000256" key="18">
    <source>
        <dbReference type="ARBA" id="ARBA00048914"/>
    </source>
</evidence>
<dbReference type="SUPFAM" id="SSF56194">
    <property type="entry name" value="Uridine diphospho-N-Acetylenolpyruvylglucosamine reductase, MurB, C-terminal domain"/>
    <property type="match status" value="1"/>
</dbReference>
<dbReference type="Proteomes" id="UP000255283">
    <property type="component" value="Unassembled WGS sequence"/>
</dbReference>
<dbReference type="InterPro" id="IPR003170">
    <property type="entry name" value="MurB"/>
</dbReference>
<comment type="function">
    <text evidence="2 19">Cell wall formation.</text>
</comment>
<evidence type="ECO:0000256" key="8">
    <source>
        <dbReference type="ARBA" id="ARBA00022618"/>
    </source>
</evidence>
<comment type="similarity">
    <text evidence="19">Belongs to the MurB family.</text>
</comment>
<dbReference type="GO" id="GO:0008360">
    <property type="term" value="P:regulation of cell shape"/>
    <property type="evidence" value="ECO:0007669"/>
    <property type="project" value="UniProtKB-KW"/>
</dbReference>
<dbReference type="Pfam" id="PF01565">
    <property type="entry name" value="FAD_binding_4"/>
    <property type="match status" value="1"/>
</dbReference>
<gene>
    <name evidence="19 21" type="primary">murB</name>
    <name evidence="21" type="ORF">NCTC13063_00439</name>
</gene>
<keyword evidence="16 19" id="KW-0961">Cell wall biogenesis/degradation</keyword>
<comment type="pathway">
    <text evidence="4 19">Cell wall biogenesis; peptidoglycan biosynthesis.</text>
</comment>
<keyword evidence="12 19" id="KW-0133">Cell shape</keyword>
<evidence type="ECO:0000256" key="10">
    <source>
        <dbReference type="ARBA" id="ARBA00022827"/>
    </source>
</evidence>
<dbReference type="SUPFAM" id="SSF56176">
    <property type="entry name" value="FAD-binding/transporter-associated domain-like"/>
    <property type="match status" value="1"/>
</dbReference>
<evidence type="ECO:0000256" key="5">
    <source>
        <dbReference type="ARBA" id="ARBA00012518"/>
    </source>
</evidence>
<keyword evidence="8 19" id="KW-0132">Cell division</keyword>
<comment type="caution">
    <text evidence="21">The sequence shown here is derived from an EMBL/GenBank/DDBJ whole genome shotgun (WGS) entry which is preliminary data.</text>
</comment>
<dbReference type="InterPro" id="IPR011601">
    <property type="entry name" value="MurB_C"/>
</dbReference>
<evidence type="ECO:0000256" key="2">
    <source>
        <dbReference type="ARBA" id="ARBA00003921"/>
    </source>
</evidence>
<evidence type="ECO:0000256" key="3">
    <source>
        <dbReference type="ARBA" id="ARBA00004496"/>
    </source>
</evidence>
<comment type="catalytic activity">
    <reaction evidence="18 19">
        <text>UDP-N-acetyl-alpha-D-muramate + NADP(+) = UDP-N-acetyl-3-O-(1-carboxyvinyl)-alpha-D-glucosamine + NADPH + H(+)</text>
        <dbReference type="Rhea" id="RHEA:12248"/>
        <dbReference type="ChEBI" id="CHEBI:15378"/>
        <dbReference type="ChEBI" id="CHEBI:57783"/>
        <dbReference type="ChEBI" id="CHEBI:58349"/>
        <dbReference type="ChEBI" id="CHEBI:68483"/>
        <dbReference type="ChEBI" id="CHEBI:70757"/>
        <dbReference type="EC" id="1.3.1.98"/>
    </reaction>
</comment>
<comment type="cofactor">
    <cofactor evidence="1 19">
        <name>FAD</name>
        <dbReference type="ChEBI" id="CHEBI:57692"/>
    </cofactor>
</comment>
<evidence type="ECO:0000256" key="14">
    <source>
        <dbReference type="ARBA" id="ARBA00023002"/>
    </source>
</evidence>
<sequence>MDAHQVESIDVKDIRNYNLLAHNTFGIDARCRRYVEFSSSEEARRIVGEMLTAADTPLLILGGGSNLLLTGDYGGTVVSPEPRFEVEKMEQDDCSVVLRCWAGTTFDDVVAYCVEHDYHGAENLSLIPGEVGASAVQNIGAYGVEVKDFIVEVEAVEIATGKVVNFTNDECEYGYRQSKFKHEWRDKYLVTHVSYRFSKRFEPKLDYGNIRARLGELDIDMPTARQLRDVIIDIRQAKLPDPAVQGNAGSFFMNPIVSEEKFLALQAEYPQMPYYQVTEAGEGMPAAYKIPAGWMIDRCGWKGKRLGPAGVHDKQALVLVNLGGARGEDILHLCNTIRKDVRARFGIEIYPEVNIR</sequence>
<dbReference type="Gene3D" id="3.30.43.10">
    <property type="entry name" value="Uridine Diphospho-n-acetylenolpyruvylglucosamine Reductase, domain 2"/>
    <property type="match status" value="1"/>
</dbReference>
<keyword evidence="9 19" id="KW-0285">Flavoprotein</keyword>
<name>A0AAQ1UK21_9BACT</name>
<feature type="domain" description="FAD-binding PCMH-type" evidence="20">
    <location>
        <begin position="27"/>
        <end position="200"/>
    </location>
</feature>
<evidence type="ECO:0000313" key="22">
    <source>
        <dbReference type="Proteomes" id="UP000255283"/>
    </source>
</evidence>
<evidence type="ECO:0000256" key="19">
    <source>
        <dbReference type="HAMAP-Rule" id="MF_00037"/>
    </source>
</evidence>
<feature type="active site" evidence="19">
    <location>
        <position position="176"/>
    </location>
</feature>
<evidence type="ECO:0000256" key="9">
    <source>
        <dbReference type="ARBA" id="ARBA00022630"/>
    </source>
</evidence>
<dbReference type="PANTHER" id="PTHR21071:SF4">
    <property type="entry name" value="UDP-N-ACETYLENOLPYRUVOYLGLUCOSAMINE REDUCTASE"/>
    <property type="match status" value="1"/>
</dbReference>
<keyword evidence="10 19" id="KW-0274">FAD</keyword>
<dbReference type="Gene3D" id="3.90.78.10">
    <property type="entry name" value="UDP-N-acetylenolpyruvoylglucosamine reductase, C-terminal domain"/>
    <property type="match status" value="1"/>
</dbReference>
<feature type="active site" evidence="19">
    <location>
        <position position="352"/>
    </location>
</feature>
<dbReference type="NCBIfam" id="NF000755">
    <property type="entry name" value="PRK00046.1"/>
    <property type="match status" value="1"/>
</dbReference>
<dbReference type="GO" id="GO:0009252">
    <property type="term" value="P:peptidoglycan biosynthetic process"/>
    <property type="evidence" value="ECO:0007669"/>
    <property type="project" value="UniProtKB-UniRule"/>
</dbReference>
<evidence type="ECO:0000256" key="15">
    <source>
        <dbReference type="ARBA" id="ARBA00023306"/>
    </source>
</evidence>
<evidence type="ECO:0000313" key="21">
    <source>
        <dbReference type="EMBL" id="SUB79181.1"/>
    </source>
</evidence>
<evidence type="ECO:0000256" key="12">
    <source>
        <dbReference type="ARBA" id="ARBA00022960"/>
    </source>
</evidence>
<dbReference type="GO" id="GO:0008762">
    <property type="term" value="F:UDP-N-acetylmuramate dehydrogenase activity"/>
    <property type="evidence" value="ECO:0007669"/>
    <property type="project" value="UniProtKB-UniRule"/>
</dbReference>
<dbReference type="InterPro" id="IPR036635">
    <property type="entry name" value="MurB_C_sf"/>
</dbReference>
<feature type="active site" description="Proton donor" evidence="19">
    <location>
        <position position="250"/>
    </location>
</feature>
<dbReference type="EC" id="1.3.1.98" evidence="5 19"/>
<dbReference type="HAMAP" id="MF_00037">
    <property type="entry name" value="MurB"/>
    <property type="match status" value="1"/>
</dbReference>
<keyword evidence="15 19" id="KW-0131">Cell cycle</keyword>
<keyword evidence="11 19" id="KW-0521">NADP</keyword>
<evidence type="ECO:0000256" key="4">
    <source>
        <dbReference type="ARBA" id="ARBA00004752"/>
    </source>
</evidence>
<keyword evidence="7 19" id="KW-0963">Cytoplasm</keyword>
<evidence type="ECO:0000256" key="17">
    <source>
        <dbReference type="ARBA" id="ARBA00031026"/>
    </source>
</evidence>
<dbReference type="InterPro" id="IPR016167">
    <property type="entry name" value="FAD-bd_PCMH_sub1"/>
</dbReference>
<evidence type="ECO:0000256" key="6">
    <source>
        <dbReference type="ARBA" id="ARBA00015188"/>
    </source>
</evidence>
<dbReference type="PANTHER" id="PTHR21071">
    <property type="entry name" value="UDP-N-ACETYLENOLPYRUVOYLGLUCOSAMINE REDUCTASE"/>
    <property type="match status" value="1"/>
</dbReference>
<comment type="subcellular location">
    <subcellularLocation>
        <location evidence="3 19">Cytoplasm</location>
    </subcellularLocation>
</comment>
<keyword evidence="13 19" id="KW-0573">Peptidoglycan synthesis</keyword>
<reference evidence="21 22" key="1">
    <citation type="submission" date="2018-06" db="EMBL/GenBank/DDBJ databases">
        <authorList>
            <consortium name="Pathogen Informatics"/>
            <person name="Doyle S."/>
        </authorList>
    </citation>
    <scope>NUCLEOTIDE SEQUENCE [LARGE SCALE GENOMIC DNA]</scope>
    <source>
        <strain evidence="21 22">NCTC13063</strain>
    </source>
</reference>
<dbReference type="AlphaFoldDB" id="A0AAQ1UK21"/>
<dbReference type="GO" id="GO:0005829">
    <property type="term" value="C:cytosol"/>
    <property type="evidence" value="ECO:0007669"/>
    <property type="project" value="TreeGrafter"/>
</dbReference>
<evidence type="ECO:0000256" key="7">
    <source>
        <dbReference type="ARBA" id="ARBA00022490"/>
    </source>
</evidence>
<evidence type="ECO:0000256" key="16">
    <source>
        <dbReference type="ARBA" id="ARBA00023316"/>
    </source>
</evidence>
<dbReference type="GO" id="GO:0071555">
    <property type="term" value="P:cell wall organization"/>
    <property type="evidence" value="ECO:0007669"/>
    <property type="project" value="UniProtKB-KW"/>
</dbReference>